<evidence type="ECO:0000256" key="2">
    <source>
        <dbReference type="SAM" id="Coils"/>
    </source>
</evidence>
<dbReference type="EMBL" id="CAJJDN010000037">
    <property type="protein sequence ID" value="CAD8078419.1"/>
    <property type="molecule type" value="Genomic_DNA"/>
</dbReference>
<evidence type="ECO:0000259" key="3">
    <source>
        <dbReference type="PROSITE" id="PS50157"/>
    </source>
</evidence>
<dbReference type="OrthoDB" id="304443at2759"/>
<accession>A0A8S1MFZ2</accession>
<dbReference type="Proteomes" id="UP000692954">
    <property type="component" value="Unassembled WGS sequence"/>
</dbReference>
<dbReference type="PROSITE" id="PS50157">
    <property type="entry name" value="ZINC_FINGER_C2H2_2"/>
    <property type="match status" value="1"/>
</dbReference>
<reference evidence="4" key="1">
    <citation type="submission" date="2021-01" db="EMBL/GenBank/DDBJ databases">
        <authorList>
            <consortium name="Genoscope - CEA"/>
            <person name="William W."/>
        </authorList>
    </citation>
    <scope>NUCLEOTIDE SEQUENCE</scope>
</reference>
<organism evidence="4 5">
    <name type="scientific">Paramecium sonneborni</name>
    <dbReference type="NCBI Taxonomy" id="65129"/>
    <lineage>
        <taxon>Eukaryota</taxon>
        <taxon>Sar</taxon>
        <taxon>Alveolata</taxon>
        <taxon>Ciliophora</taxon>
        <taxon>Intramacronucleata</taxon>
        <taxon>Oligohymenophorea</taxon>
        <taxon>Peniculida</taxon>
        <taxon>Parameciidae</taxon>
        <taxon>Paramecium</taxon>
    </lineage>
</organism>
<protein>
    <recommendedName>
        <fullName evidence="3">C2H2-type domain-containing protein</fullName>
    </recommendedName>
</protein>
<keyword evidence="1" id="KW-0862">Zinc</keyword>
<keyword evidence="1" id="KW-0863">Zinc-finger</keyword>
<evidence type="ECO:0000313" key="4">
    <source>
        <dbReference type="EMBL" id="CAD8078419.1"/>
    </source>
</evidence>
<evidence type="ECO:0000313" key="5">
    <source>
        <dbReference type="Proteomes" id="UP000692954"/>
    </source>
</evidence>
<keyword evidence="2" id="KW-0175">Coiled coil</keyword>
<keyword evidence="5" id="KW-1185">Reference proteome</keyword>
<dbReference type="InterPro" id="IPR013087">
    <property type="entry name" value="Znf_C2H2_type"/>
</dbReference>
<dbReference type="GO" id="GO:0008270">
    <property type="term" value="F:zinc ion binding"/>
    <property type="evidence" value="ECO:0007669"/>
    <property type="project" value="UniProtKB-KW"/>
</dbReference>
<evidence type="ECO:0000256" key="1">
    <source>
        <dbReference type="PROSITE-ProRule" id="PRU00042"/>
    </source>
</evidence>
<comment type="caution">
    <text evidence="4">The sequence shown here is derived from an EMBL/GenBank/DDBJ whole genome shotgun (WGS) entry which is preliminary data.</text>
</comment>
<proteinExistence type="predicted"/>
<feature type="coiled-coil region" evidence="2">
    <location>
        <begin position="126"/>
        <end position="153"/>
    </location>
</feature>
<dbReference type="PROSITE" id="PS00028">
    <property type="entry name" value="ZINC_FINGER_C2H2_1"/>
    <property type="match status" value="1"/>
</dbReference>
<dbReference type="AlphaFoldDB" id="A0A8S1MFZ2"/>
<name>A0A8S1MFZ2_9CILI</name>
<feature type="domain" description="C2H2-type" evidence="3">
    <location>
        <begin position="220"/>
        <end position="248"/>
    </location>
</feature>
<sequence length="273" mass="32147">MLRQKETEDSFDYHFDTPYRQNIFSQIPPNGIYSPSLFIQSSLKSKSIFQKKSAQKYPNNSTKHAKINKGYVHDFDEQMQIQQCSFNKNNNQSKSIHTSLCSLFRENNIEVKQEEVKQDSSLIQYLETIQQQIQQLETSVDSLERKINVNKEKPEKPIQQQNDHQLVYINQNISGLVGRLQDILMQKNLLQVQAQSNPELEEKQTIYTFNKNLNKFSKEYKCRFCNCKFVKACSLGGHISRTHQKESKLLRQNIPIKKNKHIKKEKNQMLKMK</sequence>
<gene>
    <name evidence="4" type="ORF">PSON_ATCC_30995.1.T0370299</name>
</gene>
<keyword evidence="1" id="KW-0479">Metal-binding</keyword>